<reference evidence="1" key="1">
    <citation type="submission" date="2022-04" db="EMBL/GenBank/DDBJ databases">
        <title>Genome of the entomopathogenic fungus Entomophthora muscae.</title>
        <authorList>
            <person name="Elya C."/>
            <person name="Lovett B.R."/>
            <person name="Lee E."/>
            <person name="Macias A.M."/>
            <person name="Hajek A.E."/>
            <person name="De Bivort B.L."/>
            <person name="Kasson M.T."/>
            <person name="De Fine Licht H.H."/>
            <person name="Stajich J.E."/>
        </authorList>
    </citation>
    <scope>NUCLEOTIDE SEQUENCE</scope>
    <source>
        <strain evidence="1">Berkeley</strain>
    </source>
</reference>
<name>A0ACC2SK57_9FUNG</name>
<dbReference type="Proteomes" id="UP001165960">
    <property type="component" value="Unassembled WGS sequence"/>
</dbReference>
<gene>
    <name evidence="1" type="ORF">DSO57_1008126</name>
</gene>
<sequence>MSGGFNFQYDLEILQHPDRARMCGFGDKDRRPIDPPPVLKLISDSQTHAAEMGCQKFVVFCDIFGVQENHPDLPPTEEPMSLVSQQSTDQMVPNLVGTTAATAHYFKSIDPQQEAILFVFPELSVRIEGTFRLRFTLFPGIGDESCIHSSVIKFSKPFRSYSPKNFPGMLASSELSKSLANQGIKINTRSGSDPNIIVPDTNPSD</sequence>
<evidence type="ECO:0000313" key="2">
    <source>
        <dbReference type="Proteomes" id="UP001165960"/>
    </source>
</evidence>
<protein>
    <submittedName>
        <fullName evidence="1">Uncharacterized protein</fullName>
    </submittedName>
</protein>
<comment type="caution">
    <text evidence="1">The sequence shown here is derived from an EMBL/GenBank/DDBJ whole genome shotgun (WGS) entry which is preliminary data.</text>
</comment>
<dbReference type="EMBL" id="QTSX02004995">
    <property type="protein sequence ID" value="KAJ9062668.1"/>
    <property type="molecule type" value="Genomic_DNA"/>
</dbReference>
<evidence type="ECO:0000313" key="1">
    <source>
        <dbReference type="EMBL" id="KAJ9062668.1"/>
    </source>
</evidence>
<keyword evidence="2" id="KW-1185">Reference proteome</keyword>
<organism evidence="1 2">
    <name type="scientific">Entomophthora muscae</name>
    <dbReference type="NCBI Taxonomy" id="34485"/>
    <lineage>
        <taxon>Eukaryota</taxon>
        <taxon>Fungi</taxon>
        <taxon>Fungi incertae sedis</taxon>
        <taxon>Zoopagomycota</taxon>
        <taxon>Entomophthoromycotina</taxon>
        <taxon>Entomophthoromycetes</taxon>
        <taxon>Entomophthorales</taxon>
        <taxon>Entomophthoraceae</taxon>
        <taxon>Entomophthora</taxon>
    </lineage>
</organism>
<accession>A0ACC2SK57</accession>
<proteinExistence type="predicted"/>